<dbReference type="Proteomes" id="UP000199354">
    <property type="component" value="Unassembled WGS sequence"/>
</dbReference>
<proteinExistence type="predicted"/>
<dbReference type="EMBL" id="FMVF01000027">
    <property type="protein sequence ID" value="SCY98021.1"/>
    <property type="molecule type" value="Genomic_DNA"/>
</dbReference>
<dbReference type="AlphaFoldDB" id="A0A1G5KCQ9"/>
<reference evidence="1 2" key="1">
    <citation type="submission" date="2016-10" db="EMBL/GenBank/DDBJ databases">
        <authorList>
            <person name="de Groot N.N."/>
        </authorList>
    </citation>
    <scope>NUCLEOTIDE SEQUENCE [LARGE SCALE GENOMIC DNA]</scope>
    <source>
        <strain evidence="1 2">CGMCC 1.7031</strain>
    </source>
</reference>
<name>A0A1G5KCQ9_9FLAO</name>
<accession>A0A1G5KCQ9</accession>
<protein>
    <submittedName>
        <fullName evidence="1">Uncharacterized protein</fullName>
    </submittedName>
</protein>
<gene>
    <name evidence="1" type="ORF">SAMN02927903_03222</name>
</gene>
<evidence type="ECO:0000313" key="1">
    <source>
        <dbReference type="EMBL" id="SCY98021.1"/>
    </source>
</evidence>
<keyword evidence="2" id="KW-1185">Reference proteome</keyword>
<evidence type="ECO:0000313" key="2">
    <source>
        <dbReference type="Proteomes" id="UP000199354"/>
    </source>
</evidence>
<organism evidence="1 2">
    <name type="scientific">Flavobacterium caeni</name>
    <dbReference type="NCBI Taxonomy" id="490189"/>
    <lineage>
        <taxon>Bacteria</taxon>
        <taxon>Pseudomonadati</taxon>
        <taxon>Bacteroidota</taxon>
        <taxon>Flavobacteriia</taxon>
        <taxon>Flavobacteriales</taxon>
        <taxon>Flavobacteriaceae</taxon>
        <taxon>Flavobacterium</taxon>
    </lineage>
</organism>
<sequence length="44" mass="5031">MKISDKDWSEKFNTAIFRDSSALSCNVSRSYAGAEKRTEFSLPR</sequence>